<dbReference type="SUPFAM" id="SSF88723">
    <property type="entry name" value="PIN domain-like"/>
    <property type="match status" value="1"/>
</dbReference>
<keyword evidence="5" id="KW-1185">Reference proteome</keyword>
<evidence type="ECO:0000313" key="5">
    <source>
        <dbReference type="Proteomes" id="UP000604046"/>
    </source>
</evidence>
<dbReference type="InterPro" id="IPR038969">
    <property type="entry name" value="FEN"/>
</dbReference>
<dbReference type="Gene3D" id="3.40.50.1010">
    <property type="entry name" value="5'-nuclease"/>
    <property type="match status" value="1"/>
</dbReference>
<keyword evidence="1" id="KW-0540">Nuclease</keyword>
<evidence type="ECO:0000259" key="3">
    <source>
        <dbReference type="SMART" id="SM00475"/>
    </source>
</evidence>
<dbReference type="InterPro" id="IPR029060">
    <property type="entry name" value="PIN-like_dom_sf"/>
</dbReference>
<accession>A0A812JX39</accession>
<evidence type="ECO:0000313" key="4">
    <source>
        <dbReference type="EMBL" id="CAE7217678.1"/>
    </source>
</evidence>
<comment type="caution">
    <text evidence="4">The sequence shown here is derived from an EMBL/GenBank/DDBJ whole genome shotgun (WGS) entry which is preliminary data.</text>
</comment>
<organism evidence="4 5">
    <name type="scientific">Symbiodinium natans</name>
    <dbReference type="NCBI Taxonomy" id="878477"/>
    <lineage>
        <taxon>Eukaryota</taxon>
        <taxon>Sar</taxon>
        <taxon>Alveolata</taxon>
        <taxon>Dinophyceae</taxon>
        <taxon>Suessiales</taxon>
        <taxon>Symbiodiniaceae</taxon>
        <taxon>Symbiodinium</taxon>
    </lineage>
</organism>
<dbReference type="OrthoDB" id="275278at2759"/>
<keyword evidence="2" id="KW-0378">Hydrolase</keyword>
<dbReference type="InterPro" id="IPR020046">
    <property type="entry name" value="5-3_exonucl_a-hlix_arch_N"/>
</dbReference>
<dbReference type="Proteomes" id="UP000604046">
    <property type="component" value="Unassembled WGS sequence"/>
</dbReference>
<dbReference type="GO" id="GO:0017108">
    <property type="term" value="F:5'-flap endonuclease activity"/>
    <property type="evidence" value="ECO:0007669"/>
    <property type="project" value="InterPro"/>
</dbReference>
<dbReference type="CDD" id="cd09859">
    <property type="entry name" value="PIN_53EXO"/>
    <property type="match status" value="1"/>
</dbReference>
<dbReference type="EMBL" id="CAJNDS010000556">
    <property type="protein sequence ID" value="CAE7217678.1"/>
    <property type="molecule type" value="Genomic_DNA"/>
</dbReference>
<proteinExistence type="predicted"/>
<dbReference type="PANTHER" id="PTHR42646:SF2">
    <property type="entry name" value="5'-3' EXONUCLEASE FAMILY PROTEIN"/>
    <property type="match status" value="1"/>
</dbReference>
<dbReference type="InterPro" id="IPR002421">
    <property type="entry name" value="5-3_exonuclease"/>
</dbReference>
<name>A0A812JX39_9DINO</name>
<feature type="domain" description="5'-3' exonuclease" evidence="3">
    <location>
        <begin position="82"/>
        <end position="318"/>
    </location>
</feature>
<dbReference type="GO" id="GO:0033567">
    <property type="term" value="P:DNA replication, Okazaki fragment processing"/>
    <property type="evidence" value="ECO:0007669"/>
    <property type="project" value="InterPro"/>
</dbReference>
<evidence type="ECO:0000256" key="1">
    <source>
        <dbReference type="ARBA" id="ARBA00022722"/>
    </source>
</evidence>
<gene>
    <name evidence="4" type="primary">polA</name>
    <name evidence="4" type="ORF">SNAT2548_LOCUS7752</name>
</gene>
<dbReference type="PANTHER" id="PTHR42646">
    <property type="entry name" value="FLAP ENDONUCLEASE XNI"/>
    <property type="match status" value="1"/>
</dbReference>
<dbReference type="GO" id="GO:0008409">
    <property type="term" value="F:5'-3' exonuclease activity"/>
    <property type="evidence" value="ECO:0007669"/>
    <property type="project" value="InterPro"/>
</dbReference>
<sequence>MASLGRGPWEWRVPAVHEAPTRPHGRHSRLLARVSMRVSRQFSGTPPNALVAFHVLPAAGATTALSAAKVLRRRRATRGTCSKAVMTLVDGHYHLYKSFHATAGAQLCNQRGEPTNVVYTFMQQLERIHRELEPSHMAVVLDSQTSALSRRQVLPEYKKNRRCPPDLLVQVPKVMQACEAMGVPWRAHEDFEADDLIASYTRRFVECGEEGVVKILSCDKDLLELVSDKVELVDTRDQHSPFQRMDVAQAGTKTIGATLERAGCVTVRVCSLVLLLQWATRPTTSRAPGAQNHSENHSIHWQQIDIETDFMFEQTCCTCPIYDLTLREF</sequence>
<dbReference type="AlphaFoldDB" id="A0A812JX39"/>
<dbReference type="GO" id="GO:0003677">
    <property type="term" value="F:DNA binding"/>
    <property type="evidence" value="ECO:0007669"/>
    <property type="project" value="InterPro"/>
</dbReference>
<dbReference type="SMART" id="SM00475">
    <property type="entry name" value="53EXOc"/>
    <property type="match status" value="1"/>
</dbReference>
<reference evidence="4" key="1">
    <citation type="submission" date="2021-02" db="EMBL/GenBank/DDBJ databases">
        <authorList>
            <person name="Dougan E. K."/>
            <person name="Rhodes N."/>
            <person name="Thang M."/>
            <person name="Chan C."/>
        </authorList>
    </citation>
    <scope>NUCLEOTIDE SEQUENCE</scope>
</reference>
<evidence type="ECO:0000256" key="2">
    <source>
        <dbReference type="ARBA" id="ARBA00022801"/>
    </source>
</evidence>
<dbReference type="Pfam" id="PF02739">
    <property type="entry name" value="5_3_exonuc_N"/>
    <property type="match status" value="1"/>
</dbReference>
<protein>
    <submittedName>
        <fullName evidence="4">PolA protein</fullName>
    </submittedName>
</protein>